<gene>
    <name evidence="1" type="ORF">D9619_010746</name>
</gene>
<evidence type="ECO:0000313" key="2">
    <source>
        <dbReference type="Proteomes" id="UP000567179"/>
    </source>
</evidence>
<proteinExistence type="predicted"/>
<dbReference type="Pfam" id="PF08568">
    <property type="entry name" value="Kinetochor_Ybp2"/>
    <property type="match status" value="1"/>
</dbReference>
<organism evidence="1 2">
    <name type="scientific">Psilocybe cf. subviscida</name>
    <dbReference type="NCBI Taxonomy" id="2480587"/>
    <lineage>
        <taxon>Eukaryota</taxon>
        <taxon>Fungi</taxon>
        <taxon>Dikarya</taxon>
        <taxon>Basidiomycota</taxon>
        <taxon>Agaricomycotina</taxon>
        <taxon>Agaricomycetes</taxon>
        <taxon>Agaricomycetidae</taxon>
        <taxon>Agaricales</taxon>
        <taxon>Agaricineae</taxon>
        <taxon>Strophariaceae</taxon>
        <taxon>Psilocybe</taxon>
    </lineage>
</organism>
<dbReference type="InterPro" id="IPR013877">
    <property type="entry name" value="YAP-bd/ALF4/Glomulin"/>
</dbReference>
<dbReference type="GO" id="GO:0005737">
    <property type="term" value="C:cytoplasm"/>
    <property type="evidence" value="ECO:0007669"/>
    <property type="project" value="TreeGrafter"/>
</dbReference>
<dbReference type="PANTHER" id="PTHR15430">
    <property type="entry name" value="GLOMULIN"/>
    <property type="match status" value="1"/>
</dbReference>
<dbReference type="EMBL" id="JAACJJ010000030">
    <property type="protein sequence ID" value="KAF5318814.1"/>
    <property type="molecule type" value="Genomic_DNA"/>
</dbReference>
<reference evidence="1 2" key="1">
    <citation type="journal article" date="2020" name="ISME J.">
        <title>Uncovering the hidden diversity of litter-decomposition mechanisms in mushroom-forming fungi.</title>
        <authorList>
            <person name="Floudas D."/>
            <person name="Bentzer J."/>
            <person name="Ahren D."/>
            <person name="Johansson T."/>
            <person name="Persson P."/>
            <person name="Tunlid A."/>
        </authorList>
    </citation>
    <scope>NUCLEOTIDE SEQUENCE [LARGE SCALE GENOMIC DNA]</scope>
    <source>
        <strain evidence="1 2">CBS 101986</strain>
    </source>
</reference>
<dbReference type="AlphaFoldDB" id="A0A8H5B8M2"/>
<comment type="caution">
    <text evidence="1">The sequence shown here is derived from an EMBL/GenBank/DDBJ whole genome shotgun (WGS) entry which is preliminary data.</text>
</comment>
<evidence type="ECO:0000313" key="1">
    <source>
        <dbReference type="EMBL" id="KAF5318814.1"/>
    </source>
</evidence>
<protein>
    <submittedName>
        <fullName evidence="1">Uncharacterized protein</fullName>
    </submittedName>
</protein>
<keyword evidence="2" id="KW-1185">Reference proteome</keyword>
<dbReference type="GO" id="GO:0055105">
    <property type="term" value="F:ubiquitin-protein transferase inhibitor activity"/>
    <property type="evidence" value="ECO:0007669"/>
    <property type="project" value="TreeGrafter"/>
</dbReference>
<dbReference type="OrthoDB" id="5396786at2759"/>
<dbReference type="InterPro" id="IPR016024">
    <property type="entry name" value="ARM-type_fold"/>
</dbReference>
<sequence>MLDVELKETLHLEDGYDETHYAPAIHAMVLSAVREKEPSRSLVEVKEIIDRWKLEEWMNIFDNLPLLLPVDDESAREIVAAMGRSASSREIVLASQEAVERIEHDLTNEDEEEEYDDNSRGEVEMNYPEASKVNQILTLIDLNAAAIPRLVKRRKTAGETLEPIVESLGRALAIAVPKSTPEQWSGIMQAMTKVAVGAGKWVDDNAPDDVIAERTVQALVDKVLSVCCANTHTLIAQRVLEECFPRLARGSTKPTSSPHDEAIIRLLDAYKSIKIDSTSKPSATDLFLGAYYPRTDIDPTKWLQFLLPVLLSSIQTNTFLDQSLAVLLRALHVCETTTPRLELPASLTVPLCDVLPVIASVHPDPIVRHQAFRALALLLAAAEPQIRFQQLVELTRDSEYPQMRVAAIGLVKSALIHALESPGNTRDAFFGGHMFLRTFGPVLFRTDPPDLFTEDSLTLQDFQQGPEPTRLAACLSLYYVLLLKDEKNQTGIRDKDVLASVEHGFLTPLRKTINRWMDDPSIADSHVHDITSVVSLKIGLERVDSARTSIVS</sequence>
<accession>A0A8H5B8M2</accession>
<dbReference type="SUPFAM" id="SSF48371">
    <property type="entry name" value="ARM repeat"/>
    <property type="match status" value="1"/>
</dbReference>
<dbReference type="Proteomes" id="UP000567179">
    <property type="component" value="Unassembled WGS sequence"/>
</dbReference>
<dbReference type="InterPro" id="IPR019516">
    <property type="entry name" value="Glomulin/ALF4"/>
</dbReference>
<name>A0A8H5B8M2_9AGAR</name>
<dbReference type="PANTHER" id="PTHR15430:SF1">
    <property type="entry name" value="GLOMULIN"/>
    <property type="match status" value="1"/>
</dbReference>